<dbReference type="PANTHER" id="PTHR43736">
    <property type="entry name" value="ADP-RIBOSE PYROPHOSPHATASE"/>
    <property type="match status" value="1"/>
</dbReference>
<evidence type="ECO:0000313" key="6">
    <source>
        <dbReference type="Proteomes" id="UP000664122"/>
    </source>
</evidence>
<dbReference type="Pfam" id="PF00293">
    <property type="entry name" value="NUDIX"/>
    <property type="match status" value="1"/>
</dbReference>
<dbReference type="GO" id="GO:0016787">
    <property type="term" value="F:hydrolase activity"/>
    <property type="evidence" value="ECO:0007669"/>
    <property type="project" value="UniProtKB-KW"/>
</dbReference>
<comment type="similarity">
    <text evidence="3">Belongs to the Nudix hydrolase family.</text>
</comment>
<gene>
    <name evidence="5" type="ORF">J1C48_17425</name>
</gene>
<feature type="domain" description="Nudix hydrolase" evidence="4">
    <location>
        <begin position="6"/>
        <end position="131"/>
    </location>
</feature>
<dbReference type="InterPro" id="IPR000086">
    <property type="entry name" value="NUDIX_hydrolase_dom"/>
</dbReference>
<evidence type="ECO:0000256" key="1">
    <source>
        <dbReference type="ARBA" id="ARBA00001946"/>
    </source>
</evidence>
<protein>
    <submittedName>
        <fullName evidence="5">NUDIX hydrolase</fullName>
    </submittedName>
</protein>
<dbReference type="PROSITE" id="PS51462">
    <property type="entry name" value="NUDIX"/>
    <property type="match status" value="1"/>
</dbReference>
<dbReference type="AlphaFoldDB" id="A0A939G3F3"/>
<dbReference type="PRINTS" id="PR00502">
    <property type="entry name" value="NUDIXFAMILY"/>
</dbReference>
<accession>A0A939G3F3</accession>
<keyword evidence="6" id="KW-1185">Reference proteome</keyword>
<keyword evidence="2 3" id="KW-0378">Hydrolase</keyword>
<dbReference type="RefSeq" id="WP_207259280.1">
    <property type="nucleotide sequence ID" value="NZ_JAFMPP010000020.1"/>
</dbReference>
<dbReference type="PANTHER" id="PTHR43736:SF1">
    <property type="entry name" value="DIHYDRONEOPTERIN TRIPHOSPHATE DIPHOSPHATASE"/>
    <property type="match status" value="1"/>
</dbReference>
<dbReference type="InterPro" id="IPR020084">
    <property type="entry name" value="NUDIX_hydrolase_CS"/>
</dbReference>
<dbReference type="InterPro" id="IPR020476">
    <property type="entry name" value="Nudix_hydrolase"/>
</dbReference>
<reference evidence="5" key="1">
    <citation type="submission" date="2021-03" db="EMBL/GenBank/DDBJ databases">
        <title>Whole genome sequence of Jiella sp. CQZ9-1.</title>
        <authorList>
            <person name="Tuo L."/>
        </authorList>
    </citation>
    <scope>NUCLEOTIDE SEQUENCE</scope>
    <source>
        <strain evidence="5">CQZ9-1</strain>
    </source>
</reference>
<evidence type="ECO:0000256" key="3">
    <source>
        <dbReference type="RuleBase" id="RU003476"/>
    </source>
</evidence>
<organism evidence="5 6">
    <name type="scientific">Jiella flava</name>
    <dbReference type="NCBI Taxonomy" id="2816857"/>
    <lineage>
        <taxon>Bacteria</taxon>
        <taxon>Pseudomonadati</taxon>
        <taxon>Pseudomonadota</taxon>
        <taxon>Alphaproteobacteria</taxon>
        <taxon>Hyphomicrobiales</taxon>
        <taxon>Aurantimonadaceae</taxon>
        <taxon>Jiella</taxon>
    </lineage>
</organism>
<dbReference type="EMBL" id="JAFMPP010000020">
    <property type="protein sequence ID" value="MBO0664364.1"/>
    <property type="molecule type" value="Genomic_DNA"/>
</dbReference>
<sequence>MTQRARPALVVSICVFDAERSLLVRRGKAPFEGMWSLPGGGVEFGETLESAARRELFEETGLAIAAPRFTTVHETIGDSLHVVIAVFSAALPANAAPKAGDDAAAVGRFTLTDIRAMEAAGETTPGLSAVVAQCRNER</sequence>
<dbReference type="Proteomes" id="UP000664122">
    <property type="component" value="Unassembled WGS sequence"/>
</dbReference>
<proteinExistence type="inferred from homology"/>
<evidence type="ECO:0000259" key="4">
    <source>
        <dbReference type="PROSITE" id="PS51462"/>
    </source>
</evidence>
<comment type="cofactor">
    <cofactor evidence="1">
        <name>Mg(2+)</name>
        <dbReference type="ChEBI" id="CHEBI:18420"/>
    </cofactor>
</comment>
<dbReference type="PROSITE" id="PS00893">
    <property type="entry name" value="NUDIX_BOX"/>
    <property type="match status" value="1"/>
</dbReference>
<dbReference type="Gene3D" id="3.90.79.10">
    <property type="entry name" value="Nucleoside Triphosphate Pyrophosphohydrolase"/>
    <property type="match status" value="1"/>
</dbReference>
<dbReference type="SUPFAM" id="SSF55811">
    <property type="entry name" value="Nudix"/>
    <property type="match status" value="1"/>
</dbReference>
<name>A0A939G3F3_9HYPH</name>
<dbReference type="InterPro" id="IPR015797">
    <property type="entry name" value="NUDIX_hydrolase-like_dom_sf"/>
</dbReference>
<evidence type="ECO:0000256" key="2">
    <source>
        <dbReference type="ARBA" id="ARBA00022801"/>
    </source>
</evidence>
<comment type="caution">
    <text evidence="5">The sequence shown here is derived from an EMBL/GenBank/DDBJ whole genome shotgun (WGS) entry which is preliminary data.</text>
</comment>
<evidence type="ECO:0000313" key="5">
    <source>
        <dbReference type="EMBL" id="MBO0664364.1"/>
    </source>
</evidence>
<dbReference type="CDD" id="cd04673">
    <property type="entry name" value="NUDIX_ADPRase"/>
    <property type="match status" value="1"/>
</dbReference>